<dbReference type="AlphaFoldDB" id="A0A1W1I0S9"/>
<evidence type="ECO:0000256" key="12">
    <source>
        <dbReference type="ARBA" id="ARBA00023012"/>
    </source>
</evidence>
<evidence type="ECO:0000256" key="7">
    <source>
        <dbReference type="ARBA" id="ARBA00022692"/>
    </source>
</evidence>
<dbReference type="GO" id="GO:0005524">
    <property type="term" value="F:ATP binding"/>
    <property type="evidence" value="ECO:0007669"/>
    <property type="project" value="UniProtKB-KW"/>
</dbReference>
<dbReference type="SUPFAM" id="SSF158472">
    <property type="entry name" value="HAMP domain-like"/>
    <property type="match status" value="1"/>
</dbReference>
<dbReference type="SMART" id="SM00304">
    <property type="entry name" value="HAMP"/>
    <property type="match status" value="1"/>
</dbReference>
<evidence type="ECO:0000313" key="18">
    <source>
        <dbReference type="EMBL" id="SLM46610.1"/>
    </source>
</evidence>
<dbReference type="InterPro" id="IPR005467">
    <property type="entry name" value="His_kinase_dom"/>
</dbReference>
<dbReference type="GO" id="GO:0000155">
    <property type="term" value="F:phosphorelay sensor kinase activity"/>
    <property type="evidence" value="ECO:0007669"/>
    <property type="project" value="InterPro"/>
</dbReference>
<dbReference type="CDD" id="cd18774">
    <property type="entry name" value="PDC2_HK_sensor"/>
    <property type="match status" value="1"/>
</dbReference>
<keyword evidence="13 15" id="KW-0472">Membrane</keyword>
<dbReference type="PANTHER" id="PTHR43065">
    <property type="entry name" value="SENSOR HISTIDINE KINASE"/>
    <property type="match status" value="1"/>
</dbReference>
<dbReference type="PANTHER" id="PTHR43065:SF10">
    <property type="entry name" value="PEROXIDE STRESS-ACTIVATED HISTIDINE KINASE MAK3"/>
    <property type="match status" value="1"/>
</dbReference>
<dbReference type="SMART" id="SM00387">
    <property type="entry name" value="HATPase_c"/>
    <property type="match status" value="1"/>
</dbReference>
<dbReference type="CDD" id="cd00082">
    <property type="entry name" value="HisKA"/>
    <property type="match status" value="1"/>
</dbReference>
<keyword evidence="7 15" id="KW-0812">Transmembrane</keyword>
<dbReference type="Gene3D" id="3.30.450.20">
    <property type="entry name" value="PAS domain"/>
    <property type="match status" value="1"/>
</dbReference>
<evidence type="ECO:0000256" key="3">
    <source>
        <dbReference type="ARBA" id="ARBA00012438"/>
    </source>
</evidence>
<gene>
    <name evidence="18" type="ORF">NSJP_0438</name>
</gene>
<dbReference type="SUPFAM" id="SSF47384">
    <property type="entry name" value="Homodimeric domain of signal transducing histidine kinase"/>
    <property type="match status" value="1"/>
</dbReference>
<evidence type="ECO:0000256" key="14">
    <source>
        <dbReference type="SAM" id="Coils"/>
    </source>
</evidence>
<dbReference type="Pfam" id="PF00512">
    <property type="entry name" value="HisKA"/>
    <property type="match status" value="1"/>
</dbReference>
<keyword evidence="9 18" id="KW-0418">Kinase</keyword>
<keyword evidence="5" id="KW-0597">Phosphoprotein</keyword>
<keyword evidence="12" id="KW-0902">Two-component regulatory system</keyword>
<proteinExistence type="predicted"/>
<dbReference type="RefSeq" id="WP_080885264.1">
    <property type="nucleotide sequence ID" value="NZ_LT828648.1"/>
</dbReference>
<dbReference type="SMART" id="SM00388">
    <property type="entry name" value="HisKA"/>
    <property type="match status" value="1"/>
</dbReference>
<comment type="subcellular location">
    <subcellularLocation>
        <location evidence="2">Cell membrane</location>
        <topology evidence="2">Multi-pass membrane protein</topology>
    </subcellularLocation>
</comment>
<keyword evidence="14" id="KW-0175">Coiled coil</keyword>
<keyword evidence="19" id="KW-1185">Reference proteome</keyword>
<sequence>MKASSVEPASSTRGWRLRTKLIVSMLLVGIVPLLVGLGMAFWQGSREINEVSGESFKALATEAARKLDILIGDEISRTARIASDPLIIKELERRRDVVQNQSASAATAAEDQRAKWDSADPVTVKTITENPIAGLLHEYYTGARSEPGEIIPQVVRGATKMLFVTDVQGHLAAALTTKPKFDNGGTAWWKGAYNKGVGQLYIEDVYFDNLADTYVFSISMPIMDSLRYEAVGVLRRVIDAKEFFAPSTHPIRFGKTGHVMLIDSRGIVISCPILPTGVSLSDASLVPLVTPRQPGWTDAPSDGHGGRSASIIGFAPLPETSRNTNGSLELGSWHTFVWQSSDELFGPIRHLLTWMTVFALIAMALLATLGYLAATRIVTPVRQLQQAAQSIGRGELRQTIQIKTGDELETLAEEFNRMNRQLEAAFAGLTDQVTLKTQEVQYLRESTDQILDAVPTPILIIGDDESVQYVNRTGREAFDLANSDLKSPRLFEILPLGTSQQQQIRRELLGLTARAPAEPAAGTETESDTTPVLRDPLAPQLNQDAEDHRAELQLGDHLYRYQWFRVSGRPGEADRVGLVLRDTTEESRMQENLIQAEKSGSLGILTAGIGHELNNPLFGILGLGEAIQEEGDLGRAKSYAHDIVQHGRRMASIIRDFTGVATRESSDQRQTVPLERELDLALATLAVGMDISALTIERCYAGDTCVNASPDQLRQALSNILLNAVQAMRGRGLLRLTTVTTGATASVTITDSGPGIPKQHLSKIFDPFFTTKGQGEGSGLGLTVARRIIRKFGGDIRLESVEGQGTSCVISFPVHPRSASSKEVSCTVSDTRVMSQP</sequence>
<evidence type="ECO:0000256" key="8">
    <source>
        <dbReference type="ARBA" id="ARBA00022741"/>
    </source>
</evidence>
<dbReference type="InterPro" id="IPR003660">
    <property type="entry name" value="HAMP_dom"/>
</dbReference>
<evidence type="ECO:0000256" key="2">
    <source>
        <dbReference type="ARBA" id="ARBA00004651"/>
    </source>
</evidence>
<evidence type="ECO:0000259" key="16">
    <source>
        <dbReference type="PROSITE" id="PS50109"/>
    </source>
</evidence>
<evidence type="ECO:0000259" key="17">
    <source>
        <dbReference type="PROSITE" id="PS50885"/>
    </source>
</evidence>
<dbReference type="InterPro" id="IPR036890">
    <property type="entry name" value="HATPase_C_sf"/>
</dbReference>
<dbReference type="Gene3D" id="6.10.340.10">
    <property type="match status" value="1"/>
</dbReference>
<feature type="transmembrane region" description="Helical" evidence="15">
    <location>
        <begin position="21"/>
        <end position="42"/>
    </location>
</feature>
<dbReference type="Gene3D" id="1.10.287.130">
    <property type="match status" value="1"/>
</dbReference>
<reference evidence="18 19" key="1">
    <citation type="submission" date="2017-03" db="EMBL/GenBank/DDBJ databases">
        <authorList>
            <person name="Afonso C.L."/>
            <person name="Miller P.J."/>
            <person name="Scott M.A."/>
            <person name="Spackman E."/>
            <person name="Goraichik I."/>
            <person name="Dimitrov K.M."/>
            <person name="Suarez D.L."/>
            <person name="Swayne D.E."/>
        </authorList>
    </citation>
    <scope>NUCLEOTIDE SEQUENCE [LARGE SCALE GENOMIC DNA]</scope>
    <source>
        <strain evidence="18">Genome sequencing of Nitrospira japonica strain NJ11</strain>
    </source>
</reference>
<evidence type="ECO:0000313" key="19">
    <source>
        <dbReference type="Proteomes" id="UP000192042"/>
    </source>
</evidence>
<dbReference type="SUPFAM" id="SSF55874">
    <property type="entry name" value="ATPase domain of HSP90 chaperone/DNA topoisomerase II/histidine kinase"/>
    <property type="match status" value="1"/>
</dbReference>
<dbReference type="InterPro" id="IPR003661">
    <property type="entry name" value="HisK_dim/P_dom"/>
</dbReference>
<dbReference type="Pfam" id="PF02518">
    <property type="entry name" value="HATPase_c"/>
    <property type="match status" value="1"/>
</dbReference>
<keyword evidence="8" id="KW-0547">Nucleotide-binding</keyword>
<dbReference type="InterPro" id="IPR004358">
    <property type="entry name" value="Sig_transdc_His_kin-like_C"/>
</dbReference>
<comment type="catalytic activity">
    <reaction evidence="1">
        <text>ATP + protein L-histidine = ADP + protein N-phospho-L-histidine.</text>
        <dbReference type="EC" id="2.7.13.3"/>
    </reaction>
</comment>
<feature type="transmembrane region" description="Helical" evidence="15">
    <location>
        <begin position="351"/>
        <end position="374"/>
    </location>
</feature>
<dbReference type="GO" id="GO:0005886">
    <property type="term" value="C:plasma membrane"/>
    <property type="evidence" value="ECO:0007669"/>
    <property type="project" value="UniProtKB-SubCell"/>
</dbReference>
<protein>
    <recommendedName>
        <fullName evidence="3">histidine kinase</fullName>
        <ecNumber evidence="3">2.7.13.3</ecNumber>
    </recommendedName>
</protein>
<evidence type="ECO:0000256" key="13">
    <source>
        <dbReference type="ARBA" id="ARBA00023136"/>
    </source>
</evidence>
<dbReference type="EMBL" id="LT828648">
    <property type="protein sequence ID" value="SLM46610.1"/>
    <property type="molecule type" value="Genomic_DNA"/>
</dbReference>
<dbReference type="Proteomes" id="UP000192042">
    <property type="component" value="Chromosome I"/>
</dbReference>
<dbReference type="OrthoDB" id="9815750at2"/>
<dbReference type="EC" id="2.7.13.3" evidence="3"/>
<dbReference type="CDD" id="cd06225">
    <property type="entry name" value="HAMP"/>
    <property type="match status" value="1"/>
</dbReference>
<evidence type="ECO:0000256" key="6">
    <source>
        <dbReference type="ARBA" id="ARBA00022679"/>
    </source>
</evidence>
<dbReference type="Gene3D" id="3.30.565.10">
    <property type="entry name" value="Histidine kinase-like ATPase, C-terminal domain"/>
    <property type="match status" value="1"/>
</dbReference>
<keyword evidence="4" id="KW-1003">Cell membrane</keyword>
<evidence type="ECO:0000256" key="5">
    <source>
        <dbReference type="ARBA" id="ARBA00022553"/>
    </source>
</evidence>
<feature type="coiled-coil region" evidence="14">
    <location>
        <begin position="405"/>
        <end position="432"/>
    </location>
</feature>
<keyword evidence="11 15" id="KW-1133">Transmembrane helix</keyword>
<keyword evidence="6 18" id="KW-0808">Transferase</keyword>
<evidence type="ECO:0000256" key="15">
    <source>
        <dbReference type="SAM" id="Phobius"/>
    </source>
</evidence>
<evidence type="ECO:0000256" key="11">
    <source>
        <dbReference type="ARBA" id="ARBA00022989"/>
    </source>
</evidence>
<feature type="domain" description="HAMP" evidence="17">
    <location>
        <begin position="375"/>
        <end position="427"/>
    </location>
</feature>
<dbReference type="KEGG" id="nja:NSJP_0438"/>
<organism evidence="18 19">
    <name type="scientific">Nitrospira japonica</name>
    <dbReference type="NCBI Taxonomy" id="1325564"/>
    <lineage>
        <taxon>Bacteria</taxon>
        <taxon>Pseudomonadati</taxon>
        <taxon>Nitrospirota</taxon>
        <taxon>Nitrospiria</taxon>
        <taxon>Nitrospirales</taxon>
        <taxon>Nitrospiraceae</taxon>
        <taxon>Nitrospira</taxon>
    </lineage>
</organism>
<evidence type="ECO:0000256" key="1">
    <source>
        <dbReference type="ARBA" id="ARBA00000085"/>
    </source>
</evidence>
<dbReference type="InterPro" id="IPR036097">
    <property type="entry name" value="HisK_dim/P_sf"/>
</dbReference>
<evidence type="ECO:0000256" key="9">
    <source>
        <dbReference type="ARBA" id="ARBA00022777"/>
    </source>
</evidence>
<dbReference type="InterPro" id="IPR033479">
    <property type="entry name" value="dCache_1"/>
</dbReference>
<dbReference type="Pfam" id="PF02743">
    <property type="entry name" value="dCache_1"/>
    <property type="match status" value="1"/>
</dbReference>
<dbReference type="PRINTS" id="PR00344">
    <property type="entry name" value="BCTRLSENSOR"/>
</dbReference>
<dbReference type="InterPro" id="IPR003594">
    <property type="entry name" value="HATPase_dom"/>
</dbReference>
<accession>A0A1W1I0S9</accession>
<dbReference type="STRING" id="1325564.NSJP_0438"/>
<dbReference type="PROSITE" id="PS50885">
    <property type="entry name" value="HAMP"/>
    <property type="match status" value="1"/>
</dbReference>
<dbReference type="PROSITE" id="PS50109">
    <property type="entry name" value="HIS_KIN"/>
    <property type="match status" value="1"/>
</dbReference>
<keyword evidence="10" id="KW-0067">ATP-binding</keyword>
<evidence type="ECO:0000256" key="4">
    <source>
        <dbReference type="ARBA" id="ARBA00022475"/>
    </source>
</evidence>
<name>A0A1W1I0S9_9BACT</name>
<feature type="domain" description="Histidine kinase" evidence="16">
    <location>
        <begin position="608"/>
        <end position="816"/>
    </location>
</feature>
<dbReference type="Pfam" id="PF00672">
    <property type="entry name" value="HAMP"/>
    <property type="match status" value="1"/>
</dbReference>
<evidence type="ECO:0000256" key="10">
    <source>
        <dbReference type="ARBA" id="ARBA00022840"/>
    </source>
</evidence>